<dbReference type="RefSeq" id="WP_089300415.1">
    <property type="nucleotide sequence ID" value="NZ_FZNW01000005.1"/>
</dbReference>
<evidence type="ECO:0000313" key="8">
    <source>
        <dbReference type="EMBL" id="SNR41110.1"/>
    </source>
</evidence>
<dbReference type="InterPro" id="IPR007341">
    <property type="entry name" value="Transgly_assoc"/>
</dbReference>
<evidence type="ECO:0008006" key="10">
    <source>
        <dbReference type="Google" id="ProtNLM"/>
    </source>
</evidence>
<dbReference type="PANTHER" id="PTHR33884:SF3">
    <property type="entry name" value="UPF0410 PROTEIN YMGE"/>
    <property type="match status" value="1"/>
</dbReference>
<feature type="transmembrane region" description="Helical" evidence="7">
    <location>
        <begin position="28"/>
        <end position="51"/>
    </location>
</feature>
<proteinExistence type="inferred from homology"/>
<evidence type="ECO:0000256" key="6">
    <source>
        <dbReference type="ARBA" id="ARBA00023136"/>
    </source>
</evidence>
<keyword evidence="6 7" id="KW-0472">Membrane</keyword>
<keyword evidence="9" id="KW-1185">Reference proteome</keyword>
<reference evidence="8 9" key="1">
    <citation type="submission" date="2017-06" db="EMBL/GenBank/DDBJ databases">
        <authorList>
            <person name="Kim H.J."/>
            <person name="Triplett B.A."/>
        </authorList>
    </citation>
    <scope>NUCLEOTIDE SEQUENCE [LARGE SCALE GENOMIC DNA]</scope>
    <source>
        <strain evidence="8 9">DSM 45207</strain>
    </source>
</reference>
<organism evidence="8 9">
    <name type="scientific">Haloechinothrix alba</name>
    <dbReference type="NCBI Taxonomy" id="664784"/>
    <lineage>
        <taxon>Bacteria</taxon>
        <taxon>Bacillati</taxon>
        <taxon>Actinomycetota</taxon>
        <taxon>Actinomycetes</taxon>
        <taxon>Pseudonocardiales</taxon>
        <taxon>Pseudonocardiaceae</taxon>
        <taxon>Haloechinothrix</taxon>
    </lineage>
</organism>
<dbReference type="EMBL" id="FZNW01000005">
    <property type="protein sequence ID" value="SNR41110.1"/>
    <property type="molecule type" value="Genomic_DNA"/>
</dbReference>
<keyword evidence="5 7" id="KW-1133">Transmembrane helix</keyword>
<gene>
    <name evidence="8" type="ORF">SAMN06265360_10582</name>
</gene>
<evidence type="ECO:0000256" key="7">
    <source>
        <dbReference type="SAM" id="Phobius"/>
    </source>
</evidence>
<keyword evidence="4 7" id="KW-0812">Transmembrane</keyword>
<accession>A0A238W3J6</accession>
<keyword evidence="3" id="KW-1003">Cell membrane</keyword>
<dbReference type="PANTHER" id="PTHR33884">
    <property type="entry name" value="UPF0410 PROTEIN YMGE"/>
    <property type="match status" value="1"/>
</dbReference>
<evidence type="ECO:0000256" key="4">
    <source>
        <dbReference type="ARBA" id="ARBA00022692"/>
    </source>
</evidence>
<sequence length="89" mass="9172">MGIIGWIVLGLIAGAIAKMLMPGKDPGGCIITILLGIGGALLGGWIGQAAFNVGLGTFFDIRTWGLAIAGSLAILGLYRLLIGSRSRYQ</sequence>
<comment type="similarity">
    <text evidence="2">Belongs to the UPF0410 family.</text>
</comment>
<comment type="subcellular location">
    <subcellularLocation>
        <location evidence="1">Cell membrane</location>
        <topology evidence="1">Multi-pass membrane protein</topology>
    </subcellularLocation>
</comment>
<evidence type="ECO:0000256" key="1">
    <source>
        <dbReference type="ARBA" id="ARBA00004651"/>
    </source>
</evidence>
<dbReference type="AlphaFoldDB" id="A0A238W3J6"/>
<evidence type="ECO:0000256" key="2">
    <source>
        <dbReference type="ARBA" id="ARBA00011006"/>
    </source>
</evidence>
<dbReference type="GO" id="GO:0005886">
    <property type="term" value="C:plasma membrane"/>
    <property type="evidence" value="ECO:0007669"/>
    <property type="project" value="UniProtKB-SubCell"/>
</dbReference>
<evidence type="ECO:0000256" key="5">
    <source>
        <dbReference type="ARBA" id="ARBA00022989"/>
    </source>
</evidence>
<feature type="transmembrane region" description="Helical" evidence="7">
    <location>
        <begin position="6"/>
        <end position="21"/>
    </location>
</feature>
<evidence type="ECO:0000313" key="9">
    <source>
        <dbReference type="Proteomes" id="UP000198348"/>
    </source>
</evidence>
<protein>
    <recommendedName>
        <fullName evidence="10">Transglycosylase associated protein</fullName>
    </recommendedName>
</protein>
<name>A0A238W3J6_9PSEU</name>
<dbReference type="Proteomes" id="UP000198348">
    <property type="component" value="Unassembled WGS sequence"/>
</dbReference>
<feature type="transmembrane region" description="Helical" evidence="7">
    <location>
        <begin position="63"/>
        <end position="82"/>
    </location>
</feature>
<evidence type="ECO:0000256" key="3">
    <source>
        <dbReference type="ARBA" id="ARBA00022475"/>
    </source>
</evidence>